<name>A0A9W6RVS1_9ACTN</name>
<accession>A0A9W6RVS1</accession>
<keyword evidence="1" id="KW-0812">Transmembrane</keyword>
<gene>
    <name evidence="2" type="ORF">Airi02_007450</name>
</gene>
<keyword evidence="3" id="KW-1185">Reference proteome</keyword>
<feature type="transmembrane region" description="Helical" evidence="1">
    <location>
        <begin position="12"/>
        <end position="38"/>
    </location>
</feature>
<evidence type="ECO:0000256" key="1">
    <source>
        <dbReference type="SAM" id="Phobius"/>
    </source>
</evidence>
<keyword evidence="1" id="KW-0472">Membrane</keyword>
<protein>
    <submittedName>
        <fullName evidence="2">Uncharacterized protein</fullName>
    </submittedName>
</protein>
<sequence length="112" mass="10801">MVWLTMISAHSGYVSALLGPLMVTGAGMGLIFGFGMVAATGTFGVAPRDAGVAPASIDTGQQLGGSIGIALLGTIAVGATSGNPAAAQSSPAPSGVFGAIACPLRQVGDRRG</sequence>
<dbReference type="RefSeq" id="WP_285566725.1">
    <property type="nucleotide sequence ID" value="NZ_BSTK01000001.1"/>
</dbReference>
<dbReference type="Proteomes" id="UP001165074">
    <property type="component" value="Unassembled WGS sequence"/>
</dbReference>
<dbReference type="AlphaFoldDB" id="A0A9W6RVS1"/>
<keyword evidence="1" id="KW-1133">Transmembrane helix</keyword>
<evidence type="ECO:0000313" key="2">
    <source>
        <dbReference type="EMBL" id="GLY82815.1"/>
    </source>
</evidence>
<organism evidence="2 3">
    <name type="scientific">Actinoallomurus iriomotensis</name>
    <dbReference type="NCBI Taxonomy" id="478107"/>
    <lineage>
        <taxon>Bacteria</taxon>
        <taxon>Bacillati</taxon>
        <taxon>Actinomycetota</taxon>
        <taxon>Actinomycetes</taxon>
        <taxon>Streptosporangiales</taxon>
        <taxon>Thermomonosporaceae</taxon>
        <taxon>Actinoallomurus</taxon>
    </lineage>
</organism>
<dbReference type="EMBL" id="BSTK01000001">
    <property type="protein sequence ID" value="GLY82815.1"/>
    <property type="molecule type" value="Genomic_DNA"/>
</dbReference>
<proteinExistence type="predicted"/>
<reference evidence="2" key="1">
    <citation type="submission" date="2023-03" db="EMBL/GenBank/DDBJ databases">
        <title>Actinoallomurus iriomotensis NBRC 103684.</title>
        <authorList>
            <person name="Ichikawa N."/>
            <person name="Sato H."/>
            <person name="Tonouchi N."/>
        </authorList>
    </citation>
    <scope>NUCLEOTIDE SEQUENCE</scope>
    <source>
        <strain evidence="2">NBRC 103684</strain>
    </source>
</reference>
<evidence type="ECO:0000313" key="3">
    <source>
        <dbReference type="Proteomes" id="UP001165074"/>
    </source>
</evidence>
<comment type="caution">
    <text evidence="2">The sequence shown here is derived from an EMBL/GenBank/DDBJ whole genome shotgun (WGS) entry which is preliminary data.</text>
</comment>